<dbReference type="AlphaFoldDB" id="A6TJF3"/>
<protein>
    <submittedName>
        <fullName evidence="2">Uncharacterized protein</fullName>
    </submittedName>
</protein>
<accession>A6TJF3</accession>
<sequence>MAAMIRHTASEPKKPFWQTMLKIIGALLVINLFVELTNFMPKNYASIASVMILLISTGLTSYLINRNLAKYTYILIEDDLIFYKEIGSKEKKVLDVKIYDIQWIKPIQALDKQEKCNKTYGIACRLKGKGVYVGQYENDGKINRFIFQPSEGLLEELQKQITVANQ</sequence>
<evidence type="ECO:0000256" key="1">
    <source>
        <dbReference type="SAM" id="Phobius"/>
    </source>
</evidence>
<dbReference type="Proteomes" id="UP000001572">
    <property type="component" value="Chromosome"/>
</dbReference>
<feature type="transmembrane region" description="Helical" evidence="1">
    <location>
        <begin position="44"/>
        <end position="64"/>
    </location>
</feature>
<keyword evidence="3" id="KW-1185">Reference proteome</keyword>
<reference evidence="3" key="1">
    <citation type="journal article" date="2016" name="Genome Announc.">
        <title>Complete genome sequence of Alkaliphilus metalliredigens strain QYMF, an alkaliphilic and metal-reducing bacterium isolated from borax-contaminated leachate ponds.</title>
        <authorList>
            <person name="Hwang C."/>
            <person name="Copeland A."/>
            <person name="Lucas S."/>
            <person name="Lapidus A."/>
            <person name="Barry K."/>
            <person name="Detter J.C."/>
            <person name="Glavina Del Rio T."/>
            <person name="Hammon N."/>
            <person name="Israni S."/>
            <person name="Dalin E."/>
            <person name="Tice H."/>
            <person name="Pitluck S."/>
            <person name="Chertkov O."/>
            <person name="Brettin T."/>
            <person name="Bruce D."/>
            <person name="Han C."/>
            <person name="Schmutz J."/>
            <person name="Larimer F."/>
            <person name="Land M.L."/>
            <person name="Hauser L."/>
            <person name="Kyrpides N."/>
            <person name="Mikhailova N."/>
            <person name="Ye Q."/>
            <person name="Zhou J."/>
            <person name="Richardson P."/>
            <person name="Fields M.W."/>
        </authorList>
    </citation>
    <scope>NUCLEOTIDE SEQUENCE [LARGE SCALE GENOMIC DNA]</scope>
    <source>
        <strain evidence="3">QYMF</strain>
    </source>
</reference>
<gene>
    <name evidence="2" type="ordered locus">Amet_0078</name>
</gene>
<dbReference type="EMBL" id="CP000724">
    <property type="protein sequence ID" value="ABR46321.1"/>
    <property type="molecule type" value="Genomic_DNA"/>
</dbReference>
<evidence type="ECO:0000313" key="3">
    <source>
        <dbReference type="Proteomes" id="UP000001572"/>
    </source>
</evidence>
<organism evidence="2 3">
    <name type="scientific">Alkaliphilus metalliredigens (strain QYMF)</name>
    <dbReference type="NCBI Taxonomy" id="293826"/>
    <lineage>
        <taxon>Bacteria</taxon>
        <taxon>Bacillati</taxon>
        <taxon>Bacillota</taxon>
        <taxon>Clostridia</taxon>
        <taxon>Peptostreptococcales</taxon>
        <taxon>Natronincolaceae</taxon>
        <taxon>Alkaliphilus</taxon>
    </lineage>
</organism>
<keyword evidence="1" id="KW-0812">Transmembrane</keyword>
<keyword evidence="1" id="KW-1133">Transmembrane helix</keyword>
<keyword evidence="1" id="KW-0472">Membrane</keyword>
<dbReference type="HOGENOM" id="CLU_1599269_0_0_9"/>
<evidence type="ECO:0000313" key="2">
    <source>
        <dbReference type="EMBL" id="ABR46321.1"/>
    </source>
</evidence>
<dbReference type="OrthoDB" id="1953070at2"/>
<dbReference type="eggNOG" id="ENOG5033I23">
    <property type="taxonomic scope" value="Bacteria"/>
</dbReference>
<dbReference type="KEGG" id="amt:Amet_0078"/>
<name>A6TJF3_ALKMQ</name>
<feature type="transmembrane region" description="Helical" evidence="1">
    <location>
        <begin position="20"/>
        <end position="38"/>
    </location>
</feature>
<dbReference type="RefSeq" id="WP_011971230.1">
    <property type="nucleotide sequence ID" value="NC_009633.1"/>
</dbReference>
<proteinExistence type="predicted"/>